<evidence type="ECO:0000256" key="7">
    <source>
        <dbReference type="ARBA" id="ARBA00047899"/>
    </source>
</evidence>
<evidence type="ECO:0000259" key="11">
    <source>
        <dbReference type="PROSITE" id="PS50011"/>
    </source>
</evidence>
<dbReference type="SMART" id="SM00220">
    <property type="entry name" value="S_TKc"/>
    <property type="match status" value="1"/>
</dbReference>
<dbReference type="InterPro" id="IPR011009">
    <property type="entry name" value="Kinase-like_dom_sf"/>
</dbReference>
<protein>
    <recommendedName>
        <fullName evidence="1">non-specific serine/threonine protein kinase</fullName>
        <ecNumber evidence="1">2.7.11.1</ecNumber>
    </recommendedName>
</protein>
<gene>
    <name evidence="12" type="ORF">AMON00008_LOCUS49097</name>
</gene>
<dbReference type="AlphaFoldDB" id="A0A7S4SH55"/>
<dbReference type="PANTHER" id="PTHR44899">
    <property type="entry name" value="CAMK FAMILY PROTEIN KINASE"/>
    <property type="match status" value="1"/>
</dbReference>
<dbReference type="Gene3D" id="1.10.510.10">
    <property type="entry name" value="Transferase(Phosphotransferase) domain 1"/>
    <property type="match status" value="1"/>
</dbReference>
<dbReference type="PROSITE" id="PS00108">
    <property type="entry name" value="PROTEIN_KINASE_ST"/>
    <property type="match status" value="1"/>
</dbReference>
<dbReference type="SUPFAM" id="SSF56112">
    <property type="entry name" value="Protein kinase-like (PK-like)"/>
    <property type="match status" value="1"/>
</dbReference>
<comment type="catalytic activity">
    <reaction evidence="7">
        <text>L-threonyl-[protein] + ATP = O-phospho-L-threonyl-[protein] + ADP + H(+)</text>
        <dbReference type="Rhea" id="RHEA:46608"/>
        <dbReference type="Rhea" id="RHEA-COMP:11060"/>
        <dbReference type="Rhea" id="RHEA-COMP:11605"/>
        <dbReference type="ChEBI" id="CHEBI:15378"/>
        <dbReference type="ChEBI" id="CHEBI:30013"/>
        <dbReference type="ChEBI" id="CHEBI:30616"/>
        <dbReference type="ChEBI" id="CHEBI:61977"/>
        <dbReference type="ChEBI" id="CHEBI:456216"/>
        <dbReference type="EC" id="2.7.11.1"/>
    </reaction>
</comment>
<proteinExistence type="predicted"/>
<feature type="compositionally biased region" description="Polar residues" evidence="10">
    <location>
        <begin position="293"/>
        <end position="314"/>
    </location>
</feature>
<dbReference type="Pfam" id="PF00069">
    <property type="entry name" value="Pkinase"/>
    <property type="match status" value="1"/>
</dbReference>
<dbReference type="GO" id="GO:0005524">
    <property type="term" value="F:ATP binding"/>
    <property type="evidence" value="ECO:0007669"/>
    <property type="project" value="UniProtKB-UniRule"/>
</dbReference>
<keyword evidence="2" id="KW-0723">Serine/threonine-protein kinase</keyword>
<feature type="compositionally biased region" description="Low complexity" evidence="10">
    <location>
        <begin position="616"/>
        <end position="630"/>
    </location>
</feature>
<feature type="binding site" evidence="9">
    <location>
        <position position="32"/>
    </location>
    <ligand>
        <name>ATP</name>
        <dbReference type="ChEBI" id="CHEBI:30616"/>
    </ligand>
</feature>
<dbReference type="PROSITE" id="PS50011">
    <property type="entry name" value="PROTEIN_KINASE_DOM"/>
    <property type="match status" value="1"/>
</dbReference>
<evidence type="ECO:0000256" key="9">
    <source>
        <dbReference type="PROSITE-ProRule" id="PRU10141"/>
    </source>
</evidence>
<feature type="compositionally biased region" description="Basic and acidic residues" evidence="10">
    <location>
        <begin position="342"/>
        <end position="364"/>
    </location>
</feature>
<feature type="compositionally biased region" description="Low complexity" evidence="10">
    <location>
        <begin position="577"/>
        <end position="587"/>
    </location>
</feature>
<evidence type="ECO:0000256" key="6">
    <source>
        <dbReference type="ARBA" id="ARBA00022840"/>
    </source>
</evidence>
<keyword evidence="4 9" id="KW-0547">Nucleotide-binding</keyword>
<evidence type="ECO:0000256" key="3">
    <source>
        <dbReference type="ARBA" id="ARBA00022679"/>
    </source>
</evidence>
<comment type="catalytic activity">
    <reaction evidence="8">
        <text>L-seryl-[protein] + ATP = O-phospho-L-seryl-[protein] + ADP + H(+)</text>
        <dbReference type="Rhea" id="RHEA:17989"/>
        <dbReference type="Rhea" id="RHEA-COMP:9863"/>
        <dbReference type="Rhea" id="RHEA-COMP:11604"/>
        <dbReference type="ChEBI" id="CHEBI:15378"/>
        <dbReference type="ChEBI" id="CHEBI:29999"/>
        <dbReference type="ChEBI" id="CHEBI:30616"/>
        <dbReference type="ChEBI" id="CHEBI:83421"/>
        <dbReference type="ChEBI" id="CHEBI:456216"/>
        <dbReference type="EC" id="2.7.11.1"/>
    </reaction>
</comment>
<evidence type="ECO:0000313" key="12">
    <source>
        <dbReference type="EMBL" id="CAE4643249.1"/>
    </source>
</evidence>
<accession>A0A7S4SH55</accession>
<dbReference type="PROSITE" id="PS00107">
    <property type="entry name" value="PROTEIN_KINASE_ATP"/>
    <property type="match status" value="1"/>
</dbReference>
<keyword evidence="5" id="KW-0418">Kinase</keyword>
<keyword evidence="3" id="KW-0808">Transferase</keyword>
<feature type="compositionally biased region" description="Basic and acidic residues" evidence="10">
    <location>
        <begin position="322"/>
        <end position="332"/>
    </location>
</feature>
<feature type="domain" description="Protein kinase" evidence="11">
    <location>
        <begin position="2"/>
        <end position="264"/>
    </location>
</feature>
<dbReference type="EC" id="2.7.11.1" evidence="1"/>
<dbReference type="InterPro" id="IPR051131">
    <property type="entry name" value="NEK_Ser/Thr_kinase_NIMA"/>
</dbReference>
<sequence>MYQREKILGRGASGVAYVVRPRQSPAQQYVAKEICVVRTDEKRRKEAFAESQLLRTLSHENIVAFYDVIQENEMMYIVMEYASGGDLSRRIQHQRNENKRLLENAVMSVFVQICTALQYIHSRKVLHRDLKPANIFMVGEGELSTCTVKLGDFGISKIIESTLGQVNSTVGTPSYLSPEICKNHPYGMKADVWSLGVVLYELTCLRVPFQAGNLPAMALMICKEEPKPVPDEFGAGLGDLIKDLLQKEPSQRPMVTNVLRRPYVSGFLSETLRSYYGVEESSGAKAMPGVQAPQRTSSLPTRPNRTAESGTSRLPSCGSARSRQDRLPRAEDPSQWCWRRPAGPERPHQHLERPPPPKSSEKGRTNSPRANSPRAVVSRRRLDRAERAERGGTGHRSDRGDRVERAERAERPEQDRTQHRGEALHGASRGEDRTLHRCDDRALHRVKSDEQQMTLNGGVRGAWHSDLSMVTMESLVATPDNSAIVDSDEELGGTAHTDASVATQVAQVPLPAEWQEPPPPGAGPPTSNSMLTALFAGNADSQPRVPRRNRRRGKPPLLVGQEASDAQEVASPKRPIHSGSGHASSSHAPPPAEQPPLHTGCLALPEGRGSGQAHLAAAAAARSVSPSRPTNPKPPEEPPALAVIRSSGSAPSLPPLPPLLAPQRDRVSRSRSVVALHEPGQQERRGHGEAFQPLQRPLFRTTPLRMESEGVGTSSQGSLPLAPPPPQQSPPQRQAARDESGPARLAHRLPTAVAGQSESRHWREPAAPALGRLVHTAVREGWGDGADADARLPGTARLSVV</sequence>
<feature type="region of interest" description="Disordered" evidence="10">
    <location>
        <begin position="281"/>
        <end position="435"/>
    </location>
</feature>
<evidence type="ECO:0000256" key="1">
    <source>
        <dbReference type="ARBA" id="ARBA00012513"/>
    </source>
</evidence>
<dbReference type="GO" id="GO:0004674">
    <property type="term" value="F:protein serine/threonine kinase activity"/>
    <property type="evidence" value="ECO:0007669"/>
    <property type="project" value="UniProtKB-KW"/>
</dbReference>
<dbReference type="InterPro" id="IPR000719">
    <property type="entry name" value="Prot_kinase_dom"/>
</dbReference>
<evidence type="ECO:0000256" key="4">
    <source>
        <dbReference type="ARBA" id="ARBA00022741"/>
    </source>
</evidence>
<dbReference type="CDD" id="cd08215">
    <property type="entry name" value="STKc_Nek"/>
    <property type="match status" value="1"/>
</dbReference>
<dbReference type="PANTHER" id="PTHR44899:SF3">
    <property type="entry name" value="SERINE_THREONINE-PROTEIN KINASE NEK1"/>
    <property type="match status" value="1"/>
</dbReference>
<dbReference type="InterPro" id="IPR017441">
    <property type="entry name" value="Protein_kinase_ATP_BS"/>
</dbReference>
<feature type="region of interest" description="Disordered" evidence="10">
    <location>
        <begin position="707"/>
        <end position="767"/>
    </location>
</feature>
<dbReference type="EMBL" id="HBNR01069314">
    <property type="protein sequence ID" value="CAE4643249.1"/>
    <property type="molecule type" value="Transcribed_RNA"/>
</dbReference>
<feature type="compositionally biased region" description="Basic and acidic residues" evidence="10">
    <location>
        <begin position="383"/>
        <end position="435"/>
    </location>
</feature>
<feature type="region of interest" description="Disordered" evidence="10">
    <location>
        <begin position="512"/>
        <end position="531"/>
    </location>
</feature>
<reference evidence="12" key="1">
    <citation type="submission" date="2021-01" db="EMBL/GenBank/DDBJ databases">
        <authorList>
            <person name="Corre E."/>
            <person name="Pelletier E."/>
            <person name="Niang G."/>
            <person name="Scheremetjew M."/>
            <person name="Finn R."/>
            <person name="Kale V."/>
            <person name="Holt S."/>
            <person name="Cochrane G."/>
            <person name="Meng A."/>
            <person name="Brown T."/>
            <person name="Cohen L."/>
        </authorList>
    </citation>
    <scope>NUCLEOTIDE SEQUENCE</scope>
    <source>
        <strain evidence="12">CCMP3105</strain>
    </source>
</reference>
<organism evidence="12">
    <name type="scientific">Alexandrium monilatum</name>
    <dbReference type="NCBI Taxonomy" id="311494"/>
    <lineage>
        <taxon>Eukaryota</taxon>
        <taxon>Sar</taxon>
        <taxon>Alveolata</taxon>
        <taxon>Dinophyceae</taxon>
        <taxon>Gonyaulacales</taxon>
        <taxon>Pyrocystaceae</taxon>
        <taxon>Alexandrium</taxon>
    </lineage>
</organism>
<name>A0A7S4SH55_9DINO</name>
<feature type="compositionally biased region" description="Basic residues" evidence="10">
    <location>
        <begin position="545"/>
        <end position="554"/>
    </location>
</feature>
<evidence type="ECO:0000256" key="2">
    <source>
        <dbReference type="ARBA" id="ARBA00022527"/>
    </source>
</evidence>
<evidence type="ECO:0000256" key="10">
    <source>
        <dbReference type="SAM" id="MobiDB-lite"/>
    </source>
</evidence>
<feature type="region of interest" description="Disordered" evidence="10">
    <location>
        <begin position="537"/>
        <end position="695"/>
    </location>
</feature>
<evidence type="ECO:0000256" key="8">
    <source>
        <dbReference type="ARBA" id="ARBA00048679"/>
    </source>
</evidence>
<evidence type="ECO:0000256" key="5">
    <source>
        <dbReference type="ARBA" id="ARBA00022777"/>
    </source>
</evidence>
<dbReference type="InterPro" id="IPR008271">
    <property type="entry name" value="Ser/Thr_kinase_AS"/>
</dbReference>
<keyword evidence="6 9" id="KW-0067">ATP-binding</keyword>